<protein>
    <submittedName>
        <fullName evidence="3">Histidine protein kinase plnb</fullName>
    </submittedName>
</protein>
<feature type="transmembrane region" description="Helical" evidence="1">
    <location>
        <begin position="35"/>
        <end position="55"/>
    </location>
</feature>
<organism evidence="3 4">
    <name type="scientific">Companilactobacillus kimchiensis</name>
    <dbReference type="NCBI Taxonomy" id="993692"/>
    <lineage>
        <taxon>Bacteria</taxon>
        <taxon>Bacillati</taxon>
        <taxon>Bacillota</taxon>
        <taxon>Bacilli</taxon>
        <taxon>Lactobacillales</taxon>
        <taxon>Lactobacillaceae</taxon>
        <taxon>Companilactobacillus</taxon>
    </lineage>
</organism>
<dbReference type="STRING" id="993692.IV57_GL002535"/>
<name>A0A0R2LCQ6_9LACO</name>
<reference evidence="3 4" key="1">
    <citation type="journal article" date="2015" name="Genome Announc.">
        <title>Expanding the biotechnology potential of lactobacilli through comparative genomics of 213 strains and associated genera.</title>
        <authorList>
            <person name="Sun Z."/>
            <person name="Harris H.M."/>
            <person name="McCann A."/>
            <person name="Guo C."/>
            <person name="Argimon S."/>
            <person name="Zhang W."/>
            <person name="Yang X."/>
            <person name="Jeffery I.B."/>
            <person name="Cooney J.C."/>
            <person name="Kagawa T.F."/>
            <person name="Liu W."/>
            <person name="Song Y."/>
            <person name="Salvetti E."/>
            <person name="Wrobel A."/>
            <person name="Rasinkangas P."/>
            <person name="Parkhill J."/>
            <person name="Rea M.C."/>
            <person name="O'Sullivan O."/>
            <person name="Ritari J."/>
            <person name="Douillard F.P."/>
            <person name="Paul Ross R."/>
            <person name="Yang R."/>
            <person name="Briner A.E."/>
            <person name="Felis G.E."/>
            <person name="de Vos W.M."/>
            <person name="Barrangou R."/>
            <person name="Klaenhammer T.R."/>
            <person name="Caufield P.W."/>
            <person name="Cui Y."/>
            <person name="Zhang H."/>
            <person name="O'Toole P.W."/>
        </authorList>
    </citation>
    <scope>NUCLEOTIDE SEQUENCE [LARGE SCALE GENOMIC DNA]</scope>
    <source>
        <strain evidence="3 4">DSM 24716</strain>
    </source>
</reference>
<keyword evidence="4" id="KW-1185">Reference proteome</keyword>
<evidence type="ECO:0000313" key="4">
    <source>
        <dbReference type="Proteomes" id="UP000051006"/>
    </source>
</evidence>
<gene>
    <name evidence="3" type="ORF">IV57_GL002535</name>
</gene>
<dbReference type="PATRIC" id="fig|993692.3.peg.2584"/>
<evidence type="ECO:0000256" key="1">
    <source>
        <dbReference type="SAM" id="Phobius"/>
    </source>
</evidence>
<dbReference type="AlphaFoldDB" id="A0A0R2LCQ6"/>
<sequence>MGMLVYDFSYLFLLFYLIVFEMIKQRTIKFEKNELNPLMLMLILELIIFIFSGLIGKMLEYFFTKGILGMHYNNLMLILSLIINGLIVAILINIIKIKKNKIKNITSKVKSLNLGNRIFWMLFSLFLSFEIILFVSDIEGVTSFIKGTILVIFVSLLFFMIWQMADLIQSFANKQKMIDTFQQNKQLNDYLKSVQEQYDDLRKFKHDFKNIVLSMHMEPNDLVSKNYEQLYRELTQQKEFTSDLDGKIIVEYKKIVNEPLRGLVIQEFFKAKSSGINLNVEIADNYIQLDDDILNVVRIVGILLDNAIEETTVGVKKNIDLAFIKNDDVLEISIENPLNHSVDVRDIFKQGYSTKGNGHGTGLANVSELIDKDSNLYLDTEIISNKLRITLMILKGG</sequence>
<keyword evidence="1" id="KW-0472">Membrane</keyword>
<dbReference type="PANTHER" id="PTHR40448:SF1">
    <property type="entry name" value="TWO-COMPONENT SENSOR HISTIDINE KINASE"/>
    <property type="match status" value="1"/>
</dbReference>
<keyword evidence="1" id="KW-0812">Transmembrane</keyword>
<comment type="caution">
    <text evidence="3">The sequence shown here is derived from an EMBL/GenBank/DDBJ whole genome shotgun (WGS) entry which is preliminary data.</text>
</comment>
<feature type="domain" description="Sensor histidine kinase NatK-like C-terminal" evidence="2">
    <location>
        <begin position="293"/>
        <end position="393"/>
    </location>
</feature>
<keyword evidence="1" id="KW-1133">Transmembrane helix</keyword>
<dbReference type="SUPFAM" id="SSF55874">
    <property type="entry name" value="ATPase domain of HSP90 chaperone/DNA topoisomerase II/histidine kinase"/>
    <property type="match status" value="1"/>
</dbReference>
<proteinExistence type="predicted"/>
<dbReference type="InterPro" id="IPR036890">
    <property type="entry name" value="HATPase_C_sf"/>
</dbReference>
<feature type="transmembrane region" description="Helical" evidence="1">
    <location>
        <begin position="75"/>
        <end position="97"/>
    </location>
</feature>
<evidence type="ECO:0000259" key="2">
    <source>
        <dbReference type="Pfam" id="PF14501"/>
    </source>
</evidence>
<dbReference type="PANTHER" id="PTHR40448">
    <property type="entry name" value="TWO-COMPONENT SENSOR HISTIDINE KINASE"/>
    <property type="match status" value="1"/>
</dbReference>
<dbReference type="Pfam" id="PF14501">
    <property type="entry name" value="HATPase_c_5"/>
    <property type="match status" value="1"/>
</dbReference>
<feature type="transmembrane region" description="Helical" evidence="1">
    <location>
        <begin position="148"/>
        <end position="168"/>
    </location>
</feature>
<dbReference type="EMBL" id="JQCF01000009">
    <property type="protein sequence ID" value="KRN99408.1"/>
    <property type="molecule type" value="Genomic_DNA"/>
</dbReference>
<dbReference type="Gene3D" id="3.30.565.10">
    <property type="entry name" value="Histidine kinase-like ATPase, C-terminal domain"/>
    <property type="match status" value="1"/>
</dbReference>
<keyword evidence="3" id="KW-0418">Kinase</keyword>
<evidence type="ECO:0000313" key="3">
    <source>
        <dbReference type="EMBL" id="KRN99408.1"/>
    </source>
</evidence>
<accession>A0A0R2LCQ6</accession>
<dbReference type="GO" id="GO:0042802">
    <property type="term" value="F:identical protein binding"/>
    <property type="evidence" value="ECO:0007669"/>
    <property type="project" value="TreeGrafter"/>
</dbReference>
<keyword evidence="3" id="KW-0808">Transferase</keyword>
<dbReference type="GO" id="GO:0016301">
    <property type="term" value="F:kinase activity"/>
    <property type="evidence" value="ECO:0007669"/>
    <property type="project" value="UniProtKB-KW"/>
</dbReference>
<feature type="transmembrane region" description="Helical" evidence="1">
    <location>
        <begin position="6"/>
        <end position="23"/>
    </location>
</feature>
<feature type="transmembrane region" description="Helical" evidence="1">
    <location>
        <begin position="118"/>
        <end position="136"/>
    </location>
</feature>
<dbReference type="Proteomes" id="UP000051006">
    <property type="component" value="Unassembled WGS sequence"/>
</dbReference>
<dbReference type="InterPro" id="IPR032834">
    <property type="entry name" value="NatK-like_C"/>
</dbReference>